<evidence type="ECO:0000256" key="6">
    <source>
        <dbReference type="ARBA" id="ARBA00022692"/>
    </source>
</evidence>
<proteinExistence type="inferred from homology"/>
<organism evidence="12 13">
    <name type="scientific">Dimargaris cristalligena</name>
    <dbReference type="NCBI Taxonomy" id="215637"/>
    <lineage>
        <taxon>Eukaryota</taxon>
        <taxon>Fungi</taxon>
        <taxon>Fungi incertae sedis</taxon>
        <taxon>Zoopagomycota</taxon>
        <taxon>Kickxellomycotina</taxon>
        <taxon>Dimargaritomycetes</taxon>
        <taxon>Dimargaritales</taxon>
        <taxon>Dimargaritaceae</taxon>
        <taxon>Dimargaris</taxon>
    </lineage>
</organism>
<feature type="transmembrane region" description="Helical" evidence="11">
    <location>
        <begin position="26"/>
        <end position="45"/>
    </location>
</feature>
<evidence type="ECO:0000256" key="3">
    <source>
        <dbReference type="ARBA" id="ARBA00008370"/>
    </source>
</evidence>
<reference evidence="13" key="1">
    <citation type="journal article" date="2018" name="Nat. Microbiol.">
        <title>Leveraging single-cell genomics to expand the fungal tree of life.</title>
        <authorList>
            <person name="Ahrendt S.R."/>
            <person name="Quandt C.A."/>
            <person name="Ciobanu D."/>
            <person name="Clum A."/>
            <person name="Salamov A."/>
            <person name="Andreopoulos B."/>
            <person name="Cheng J.F."/>
            <person name="Woyke T."/>
            <person name="Pelin A."/>
            <person name="Henrissat B."/>
            <person name="Reynolds N.K."/>
            <person name="Benny G.L."/>
            <person name="Smith M.E."/>
            <person name="James T.Y."/>
            <person name="Grigoriev I.V."/>
        </authorList>
    </citation>
    <scope>NUCLEOTIDE SEQUENCE [LARGE SCALE GENOMIC DNA]</scope>
    <source>
        <strain evidence="13">RSA 468</strain>
    </source>
</reference>
<dbReference type="GO" id="GO:0033617">
    <property type="term" value="P:mitochondrial respiratory chain complex IV assembly"/>
    <property type="evidence" value="ECO:0007669"/>
    <property type="project" value="TreeGrafter"/>
</dbReference>
<dbReference type="PANTHER" id="PTHR17130:SF14">
    <property type="entry name" value="CYTOCHROME C OXIDASE ASSEMBLY PROTEIN COX16 HOMOLOG, MITOCHONDRIAL"/>
    <property type="match status" value="1"/>
</dbReference>
<keyword evidence="9" id="KW-0496">Mitochondrion</keyword>
<dbReference type="STRING" id="215637.A0A4P9ZK11"/>
<dbReference type="InterPro" id="IPR020164">
    <property type="entry name" value="Cyt_c_Oxase_assmbl_COX16"/>
</dbReference>
<dbReference type="GO" id="GO:0005743">
    <property type="term" value="C:mitochondrial inner membrane"/>
    <property type="evidence" value="ECO:0007669"/>
    <property type="project" value="UniProtKB-SubCell"/>
</dbReference>
<keyword evidence="8 11" id="KW-1133">Transmembrane helix</keyword>
<evidence type="ECO:0000256" key="11">
    <source>
        <dbReference type="SAM" id="Phobius"/>
    </source>
</evidence>
<evidence type="ECO:0000256" key="4">
    <source>
        <dbReference type="ARBA" id="ARBA00015368"/>
    </source>
</evidence>
<comment type="subcellular location">
    <subcellularLocation>
        <location evidence="2">Mitochondrion inner membrane</location>
        <topology evidence="2">Single-pass membrane protein</topology>
    </subcellularLocation>
</comment>
<dbReference type="OrthoDB" id="5516033at2759"/>
<keyword evidence="10 11" id="KW-0472">Membrane</keyword>
<evidence type="ECO:0000256" key="5">
    <source>
        <dbReference type="ARBA" id="ARBA00019222"/>
    </source>
</evidence>
<keyword evidence="7" id="KW-0999">Mitochondrion inner membrane</keyword>
<evidence type="ECO:0000256" key="7">
    <source>
        <dbReference type="ARBA" id="ARBA00022792"/>
    </source>
</evidence>
<dbReference type="PANTHER" id="PTHR17130">
    <property type="entry name" value="MITOCHONDRIAL OUTER MEMBRANE PROTEIN 25"/>
    <property type="match status" value="1"/>
</dbReference>
<gene>
    <name evidence="12" type="ORF">BJ085DRAFT_37969</name>
</gene>
<comment type="similarity">
    <text evidence="3">Belongs to the COX16 family.</text>
</comment>
<sequence length="107" mass="12797">MPSFSERPWAYAKYSKYYERTLRNPFLFFGLPFIATMVLGSLALAPIAQTRYDLHDENKGVLTNEDELKMKVNRRPLSLQEEYWRLQEKDLDDWQNQRVQRPPGQDE</sequence>
<evidence type="ECO:0000256" key="2">
    <source>
        <dbReference type="ARBA" id="ARBA00004434"/>
    </source>
</evidence>
<keyword evidence="13" id="KW-1185">Reference proteome</keyword>
<keyword evidence="6 11" id="KW-0812">Transmembrane</keyword>
<evidence type="ECO:0000313" key="12">
    <source>
        <dbReference type="EMBL" id="RKP33584.1"/>
    </source>
</evidence>
<evidence type="ECO:0000256" key="1">
    <source>
        <dbReference type="ARBA" id="ARBA00002490"/>
    </source>
</evidence>
<dbReference type="Proteomes" id="UP000268162">
    <property type="component" value="Unassembled WGS sequence"/>
</dbReference>
<evidence type="ECO:0000313" key="13">
    <source>
        <dbReference type="Proteomes" id="UP000268162"/>
    </source>
</evidence>
<dbReference type="Pfam" id="PF14138">
    <property type="entry name" value="COX16"/>
    <property type="match status" value="1"/>
</dbReference>
<dbReference type="AlphaFoldDB" id="A0A4P9ZK11"/>
<evidence type="ECO:0000256" key="9">
    <source>
        <dbReference type="ARBA" id="ARBA00023128"/>
    </source>
</evidence>
<name>A0A4P9ZK11_9FUNG</name>
<accession>A0A4P9ZK11</accession>
<evidence type="ECO:0000256" key="8">
    <source>
        <dbReference type="ARBA" id="ARBA00022989"/>
    </source>
</evidence>
<dbReference type="EMBL" id="ML003722">
    <property type="protein sequence ID" value="RKP33584.1"/>
    <property type="molecule type" value="Genomic_DNA"/>
</dbReference>
<protein>
    <recommendedName>
        <fullName evidence="4">Cytochrome c oxidase assembly protein COX16, mitochondrial</fullName>
    </recommendedName>
    <alternativeName>
        <fullName evidence="5">Cytochrome c oxidase assembly protein cox16, mitochondrial</fullName>
    </alternativeName>
</protein>
<evidence type="ECO:0000256" key="10">
    <source>
        <dbReference type="ARBA" id="ARBA00023136"/>
    </source>
</evidence>
<comment type="function">
    <text evidence="1">Required for the assembly of the mitochondrial respiratory chain complex IV (CIV), also known as cytochrome c oxidase. May participate in merging the COX1 and COX2 assembly lines.</text>
</comment>